<dbReference type="RefSeq" id="XP_016501240.1">
    <property type="nucleotide sequence ID" value="XM_016645754.1"/>
</dbReference>
<dbReference type="InterPro" id="IPR032675">
    <property type="entry name" value="LRR_dom_sf"/>
</dbReference>
<evidence type="ECO:0000259" key="9">
    <source>
        <dbReference type="Pfam" id="PF18052"/>
    </source>
</evidence>
<evidence type="ECO:0000259" key="8">
    <source>
        <dbReference type="Pfam" id="PF00931"/>
    </source>
</evidence>
<evidence type="ECO:0000256" key="7">
    <source>
        <dbReference type="SAM" id="MobiDB-lite"/>
    </source>
</evidence>
<comment type="similarity">
    <text evidence="1">Belongs to the disease resistance NB-LRR family.</text>
</comment>
<dbReference type="InterPro" id="IPR042197">
    <property type="entry name" value="Apaf_helical"/>
</dbReference>
<name>A0A1S4CJ58_TOBAC</name>
<evidence type="ECO:0000256" key="3">
    <source>
        <dbReference type="ARBA" id="ARBA00022737"/>
    </source>
</evidence>
<dbReference type="InterPro" id="IPR041118">
    <property type="entry name" value="Rx_N"/>
</dbReference>
<evidence type="ECO:0000259" key="10">
    <source>
        <dbReference type="Pfam" id="PF23559"/>
    </source>
</evidence>
<dbReference type="OMA" id="WITRTHQ"/>
<dbReference type="Gene3D" id="3.40.50.300">
    <property type="entry name" value="P-loop containing nucleotide triphosphate hydrolases"/>
    <property type="match status" value="1"/>
</dbReference>
<evidence type="ECO:0000256" key="1">
    <source>
        <dbReference type="ARBA" id="ARBA00008894"/>
    </source>
</evidence>
<evidence type="ECO:0000256" key="2">
    <source>
        <dbReference type="ARBA" id="ARBA00022614"/>
    </source>
</evidence>
<dbReference type="SMR" id="A0A1S4CJ58"/>
<dbReference type="Pfam" id="PF23559">
    <property type="entry name" value="WHD_DRP"/>
    <property type="match status" value="1"/>
</dbReference>
<reference evidence="12" key="2">
    <citation type="submission" date="2025-08" db="UniProtKB">
        <authorList>
            <consortium name="RefSeq"/>
        </authorList>
    </citation>
    <scope>IDENTIFICATION</scope>
    <source>
        <tissue evidence="12">Leaf</tissue>
    </source>
</reference>
<accession>A0A1S4CJ58</accession>
<dbReference type="RefSeq" id="XP_016501240.1">
    <property type="nucleotide sequence ID" value="XM_016645754.2"/>
</dbReference>
<dbReference type="GO" id="GO:0043531">
    <property type="term" value="F:ADP binding"/>
    <property type="evidence" value="ECO:0007669"/>
    <property type="project" value="InterPro"/>
</dbReference>
<dbReference type="Proteomes" id="UP000790787">
    <property type="component" value="Chromosome 12"/>
</dbReference>
<sequence length="889" mass="100524">MADAVLSFLVENLLQIISENVKLIAGAKGELELLVEEVKTLNAFLDEAAKTQSDNKLWKQFIKDIRITVYKAEDIIDKFLVQAKLHADKNIVKRGFDYNYAGAVKELGEQVGIVLQKVKKLREDNKQAFQPTPVSARQGETSTQGQETQVPHLEDAEVVGFDKEAETVIKRLVEGSDELEVIPVVGMAGLGKSTLAIKIYNDSKISYDFFSNIWVYVGQNYKLKEVLLSILKSYTKQMNIYQDKNENELSKIICDFVSKGGKCLIVLDDVWNPEVVDSVMKAFPKNKKGHRIMMTTREGRVAKYANDNPHNLKFLEHHESFELLEKRVFGNRSCPPDLVTHGKSIAEKCSGVPLAVVVIAGALRGRTSEGEWQIVEQNVGKYLIDQNDPTSNCLKFVEMSYNRLPEDMKACFLYCSAFPQGFEIPAWKLIRLWISEGLIISNLPGSTLENIAEYILNDLVNRNLLIILEKKADGKIKTCRLHDMLHMFCKVKATDEGLFQQVGEKPDQVGLGIPEQDTCRRLCIQLSILDDFISTRPMTEHVRSFLCFSSKQKGTIELSTGNIRNFHKAFPLIRVLDVERIKFGFSKDFNALFHLRYIAISGDFKSIPPSFGKFWNLQTVILNTSTSEGILDIKADIWNMLRLRHLHTNVPAKLPSPSSTPTSKHSCLQTLSKVAPESCRKDVLARACNLRKLCIQGQMVSFFETSKGGFSNFGELKCLEHLKLLNDVLTKDLHLPPTFFGFLRNLKKLTLSKTQFEWSEANRLAQLECLEVLKLKENAFIGTSWESEIGGFSLLKVLWIDRADLKSWKVSNAQFQNLKNLVLKSCVELEAVPIELADIRSLQEMRLESTIKAIKSAKEIELKKQQAPQSSKFKLTIFPPESTDSKATQ</sequence>
<dbReference type="PRINTS" id="PR00364">
    <property type="entry name" value="DISEASERSIST"/>
</dbReference>
<keyword evidence="2" id="KW-0433">Leucine-rich repeat</keyword>
<dbReference type="AlphaFoldDB" id="A0A1S4CJ58"/>
<dbReference type="Gene3D" id="1.10.8.430">
    <property type="entry name" value="Helical domain of apoptotic protease-activating factors"/>
    <property type="match status" value="1"/>
</dbReference>
<evidence type="ECO:0000313" key="12">
    <source>
        <dbReference type="RefSeq" id="XP_016501240.1"/>
    </source>
</evidence>
<dbReference type="InterPro" id="IPR036388">
    <property type="entry name" value="WH-like_DNA-bd_sf"/>
</dbReference>
<dbReference type="SUPFAM" id="SSF52058">
    <property type="entry name" value="L domain-like"/>
    <property type="match status" value="1"/>
</dbReference>
<protein>
    <submittedName>
        <fullName evidence="12">Late blight resistance protein homolog R1A-3</fullName>
    </submittedName>
</protein>
<feature type="domain" description="Disease resistance protein winged helix" evidence="10">
    <location>
        <begin position="418"/>
        <end position="486"/>
    </location>
</feature>
<feature type="region of interest" description="Disordered" evidence="7">
    <location>
        <begin position="127"/>
        <end position="149"/>
    </location>
</feature>
<feature type="domain" description="Disease resistance N-terminal" evidence="9">
    <location>
        <begin position="5"/>
        <end position="89"/>
    </location>
</feature>
<organism evidence="11 12">
    <name type="scientific">Nicotiana tabacum</name>
    <name type="common">Common tobacco</name>
    <dbReference type="NCBI Taxonomy" id="4097"/>
    <lineage>
        <taxon>Eukaryota</taxon>
        <taxon>Viridiplantae</taxon>
        <taxon>Streptophyta</taxon>
        <taxon>Embryophyta</taxon>
        <taxon>Tracheophyta</taxon>
        <taxon>Spermatophyta</taxon>
        <taxon>Magnoliopsida</taxon>
        <taxon>eudicotyledons</taxon>
        <taxon>Gunneridae</taxon>
        <taxon>Pentapetalae</taxon>
        <taxon>asterids</taxon>
        <taxon>lamiids</taxon>
        <taxon>Solanales</taxon>
        <taxon>Solanaceae</taxon>
        <taxon>Nicotianoideae</taxon>
        <taxon>Nicotianeae</taxon>
        <taxon>Nicotiana</taxon>
    </lineage>
</organism>
<proteinExistence type="inferred from homology"/>
<dbReference type="GO" id="GO:0051607">
    <property type="term" value="P:defense response to virus"/>
    <property type="evidence" value="ECO:0007669"/>
    <property type="project" value="UniProtKB-ARBA"/>
</dbReference>
<dbReference type="Gene3D" id="1.20.5.4130">
    <property type="match status" value="1"/>
</dbReference>
<evidence type="ECO:0000256" key="5">
    <source>
        <dbReference type="ARBA" id="ARBA00022821"/>
    </source>
</evidence>
<dbReference type="KEGG" id="nta:107819623"/>
<evidence type="ECO:0000256" key="4">
    <source>
        <dbReference type="ARBA" id="ARBA00022741"/>
    </source>
</evidence>
<dbReference type="InterPro" id="IPR058922">
    <property type="entry name" value="WHD_DRP"/>
</dbReference>
<dbReference type="InterPro" id="IPR044974">
    <property type="entry name" value="Disease_R_plants"/>
</dbReference>
<keyword evidence="11" id="KW-1185">Reference proteome</keyword>
<reference evidence="11" key="1">
    <citation type="journal article" date="2014" name="Nat. Commun.">
        <title>The tobacco genome sequence and its comparison with those of tomato and potato.</title>
        <authorList>
            <person name="Sierro N."/>
            <person name="Battey J.N."/>
            <person name="Ouadi S."/>
            <person name="Bakaher N."/>
            <person name="Bovet L."/>
            <person name="Willig A."/>
            <person name="Goepfert S."/>
            <person name="Peitsch M.C."/>
            <person name="Ivanov N.V."/>
        </authorList>
    </citation>
    <scope>NUCLEOTIDE SEQUENCE [LARGE SCALE GENOMIC DNA]</scope>
</reference>
<dbReference type="GO" id="GO:0005524">
    <property type="term" value="F:ATP binding"/>
    <property type="evidence" value="ECO:0007669"/>
    <property type="project" value="UniProtKB-KW"/>
</dbReference>
<gene>
    <name evidence="12" type="primary">LOC107819623</name>
</gene>
<keyword evidence="3" id="KW-0677">Repeat</keyword>
<dbReference type="PANTHER" id="PTHR23155">
    <property type="entry name" value="DISEASE RESISTANCE PROTEIN RP"/>
    <property type="match status" value="1"/>
</dbReference>
<dbReference type="PaxDb" id="4097-A0A1S4CJ58"/>
<dbReference type="Gene3D" id="1.10.10.10">
    <property type="entry name" value="Winged helix-like DNA-binding domain superfamily/Winged helix DNA-binding domain"/>
    <property type="match status" value="1"/>
</dbReference>
<dbReference type="Gene3D" id="3.80.10.10">
    <property type="entry name" value="Ribonuclease Inhibitor"/>
    <property type="match status" value="1"/>
</dbReference>
<dbReference type="InterPro" id="IPR038005">
    <property type="entry name" value="RX-like_CC"/>
</dbReference>
<keyword evidence="5" id="KW-0611">Plant defense</keyword>
<dbReference type="Pfam" id="PF00931">
    <property type="entry name" value="NB-ARC"/>
    <property type="match status" value="1"/>
</dbReference>
<evidence type="ECO:0000313" key="11">
    <source>
        <dbReference type="Proteomes" id="UP000790787"/>
    </source>
</evidence>
<dbReference type="FunFam" id="1.10.10.10:FF:000322">
    <property type="entry name" value="Probable disease resistance protein At1g63360"/>
    <property type="match status" value="1"/>
</dbReference>
<dbReference type="InterPro" id="IPR027417">
    <property type="entry name" value="P-loop_NTPase"/>
</dbReference>
<dbReference type="CDD" id="cd14798">
    <property type="entry name" value="RX-CC_like"/>
    <property type="match status" value="1"/>
</dbReference>
<keyword evidence="6" id="KW-0067">ATP-binding</keyword>
<dbReference type="FunFam" id="3.40.50.300:FF:001091">
    <property type="entry name" value="Probable disease resistance protein At1g61300"/>
    <property type="match status" value="1"/>
</dbReference>
<evidence type="ECO:0000256" key="6">
    <source>
        <dbReference type="ARBA" id="ARBA00022840"/>
    </source>
</evidence>
<feature type="domain" description="NB-ARC" evidence="8">
    <location>
        <begin position="162"/>
        <end position="333"/>
    </location>
</feature>
<dbReference type="OrthoDB" id="10276631at2759"/>
<dbReference type="PANTHER" id="PTHR23155:SF1193">
    <property type="entry name" value="DISEASE RESISTANCE PROTEIN RPP13-RELATED"/>
    <property type="match status" value="1"/>
</dbReference>
<keyword evidence="4" id="KW-0547">Nucleotide-binding</keyword>
<dbReference type="InterPro" id="IPR002182">
    <property type="entry name" value="NB-ARC"/>
</dbReference>
<dbReference type="SUPFAM" id="SSF52540">
    <property type="entry name" value="P-loop containing nucleoside triphosphate hydrolases"/>
    <property type="match status" value="1"/>
</dbReference>
<dbReference type="GeneID" id="107819623"/>
<dbReference type="Pfam" id="PF18052">
    <property type="entry name" value="Rx_N"/>
    <property type="match status" value="1"/>
</dbReference>
<feature type="compositionally biased region" description="Low complexity" evidence="7">
    <location>
        <begin position="138"/>
        <end position="149"/>
    </location>
</feature>